<dbReference type="RefSeq" id="WP_104922352.1">
    <property type="nucleotide sequence ID" value="NZ_CP019062.1"/>
</dbReference>
<reference evidence="6" key="1">
    <citation type="submission" date="2017-01" db="EMBL/GenBank/DDBJ databases">
        <title>Genome sequence of Rouxiella sp. ERMR1:05.</title>
        <authorList>
            <person name="Kumar R."/>
            <person name="Singh D."/>
            <person name="Kumar S."/>
        </authorList>
    </citation>
    <scope>NUCLEOTIDE SEQUENCE [LARGE SCALE GENOMIC DNA]</scope>
    <source>
        <strain evidence="6">ERMR1:05</strain>
    </source>
</reference>
<sequence length="381" mass="39336">MPYNRPTLSELRARNIAAIESELKGVGTPLRFSNLNILGSADAGLAYLHFGYLDWIAKQSVPWSATDENLAGWASIKSVTRKAANAGTNNATVFTGNSGGTIPAGTVLNRGDGYQYTTDAKIDIGGSGTATGAITAVLPDPNDDPTGGGDAGNTPAGTQLTLDVSISGVDSTVTINTAITDGADIETEDAFRSRMLLAYQNTPQGGNDEDYESWALAVSGVTRAWTVRRLMGAGTVGVYIMIDGSDTSNHGFPVGTDGISQLENWSAVKATGDQGRVADAIYPQQPVTSLVYVCSPIQHVINFTISGISTADSTTTTAVAAAIDGVLFESGNPQGTTILLSDLLIAISNVSGTSGFILTSPAANITTATGELPVRGTVTYT</sequence>
<dbReference type="AlphaFoldDB" id="A0A2L1UPI3"/>
<evidence type="ECO:0000259" key="4">
    <source>
        <dbReference type="Pfam" id="PF26079"/>
    </source>
</evidence>
<evidence type="ECO:0000259" key="2">
    <source>
        <dbReference type="Pfam" id="PF04865"/>
    </source>
</evidence>
<gene>
    <name evidence="5" type="ORF">BV494_07760</name>
</gene>
<dbReference type="EMBL" id="CP019062">
    <property type="protein sequence ID" value="AVF34835.1"/>
    <property type="molecule type" value="Genomic_DNA"/>
</dbReference>
<dbReference type="PANTHER" id="PTHR37829:SF3">
    <property type="entry name" value="PROTEIN JAYE-RELATED"/>
    <property type="match status" value="1"/>
</dbReference>
<evidence type="ECO:0000259" key="3">
    <source>
        <dbReference type="Pfam" id="PF26078"/>
    </source>
</evidence>
<dbReference type="Pfam" id="PF26078">
    <property type="entry name" value="Baseplate_J_M"/>
    <property type="match status" value="1"/>
</dbReference>
<comment type="similarity">
    <text evidence="1">Belongs to the Mu gp47/PBSX XkdT family.</text>
</comment>
<name>A0A2L1UPI3_9GAMM</name>
<dbReference type="PANTHER" id="PTHR37829">
    <property type="entry name" value="PHAGE-LIKE ELEMENT PBSX PROTEIN XKDT"/>
    <property type="match status" value="1"/>
</dbReference>
<dbReference type="Pfam" id="PF26079">
    <property type="entry name" value="Baseplate_J_C"/>
    <property type="match status" value="1"/>
</dbReference>
<dbReference type="OrthoDB" id="7565172at2"/>
<protein>
    <submittedName>
        <fullName evidence="5">Phage baseplate protein</fullName>
    </submittedName>
</protein>
<accession>A0A2L1UPI3</accession>
<dbReference type="KEGG" id="rox:BV494_07760"/>
<proteinExistence type="inferred from homology"/>
<organism evidence="5 6">
    <name type="scientific">Rahnella sikkimica</name>
    <dbReference type="NCBI Taxonomy" id="1805933"/>
    <lineage>
        <taxon>Bacteria</taxon>
        <taxon>Pseudomonadati</taxon>
        <taxon>Pseudomonadota</taxon>
        <taxon>Gammaproteobacteria</taxon>
        <taxon>Enterobacterales</taxon>
        <taxon>Yersiniaceae</taxon>
        <taxon>Rahnella</taxon>
    </lineage>
</organism>
<dbReference type="InterPro" id="IPR052399">
    <property type="entry name" value="Phage_Baseplate_Assmbl_Protein"/>
</dbReference>
<feature type="domain" description="Baseplate J-like central" evidence="3">
    <location>
        <begin position="203"/>
        <end position="295"/>
    </location>
</feature>
<feature type="domain" description="Baseplate protein J-like barrel" evidence="2">
    <location>
        <begin position="93"/>
        <end position="182"/>
    </location>
</feature>
<dbReference type="Pfam" id="PF04865">
    <property type="entry name" value="Baseplate_J"/>
    <property type="match status" value="1"/>
</dbReference>
<dbReference type="InterPro" id="IPR058530">
    <property type="entry name" value="Baseplate_J-like_C"/>
</dbReference>
<dbReference type="Proteomes" id="UP000239197">
    <property type="component" value="Chromosome"/>
</dbReference>
<evidence type="ECO:0000313" key="5">
    <source>
        <dbReference type="EMBL" id="AVF34835.1"/>
    </source>
</evidence>
<keyword evidence="6" id="KW-1185">Reference proteome</keyword>
<feature type="domain" description="Baseplate J-like C-terminal" evidence="4">
    <location>
        <begin position="302"/>
        <end position="381"/>
    </location>
</feature>
<evidence type="ECO:0000256" key="1">
    <source>
        <dbReference type="ARBA" id="ARBA00038087"/>
    </source>
</evidence>
<evidence type="ECO:0000313" key="6">
    <source>
        <dbReference type="Proteomes" id="UP000239197"/>
    </source>
</evidence>
<dbReference type="InterPro" id="IPR006949">
    <property type="entry name" value="Barrel_Baseplate_J-like"/>
</dbReference>
<dbReference type="InterPro" id="IPR058531">
    <property type="entry name" value="Baseplate_J_M"/>
</dbReference>